<gene>
    <name evidence="5" type="primary">rqcP</name>
    <name evidence="7" type="ORF">WQ57_18080</name>
</gene>
<dbReference type="InterPro" id="IPR025490">
    <property type="entry name" value="RqcP"/>
</dbReference>
<reference evidence="7 8" key="1">
    <citation type="submission" date="2015-04" db="EMBL/GenBank/DDBJ databases">
        <title>Taxonomic description and genome sequence of Bacillus campisalis sp. nov., a novel member of the genus Bacillus isolated from solar saltern.</title>
        <authorList>
            <person name="Mathan Kumar R."/>
            <person name="Kaur G."/>
            <person name="Kumar A."/>
            <person name="Singh N.K."/>
            <person name="Kaur N."/>
            <person name="Kumar N."/>
            <person name="Mayilraj S."/>
        </authorList>
    </citation>
    <scope>NUCLEOTIDE SEQUENCE [LARGE SCALE GENOMIC DNA]</scope>
    <source>
        <strain evidence="7 8">SA2-6</strain>
    </source>
</reference>
<evidence type="ECO:0000256" key="2">
    <source>
        <dbReference type="ARBA" id="ARBA00022730"/>
    </source>
</evidence>
<dbReference type="RefSeq" id="WP_046525169.1">
    <property type="nucleotide sequence ID" value="NZ_LAYY01000025.1"/>
</dbReference>
<accession>A0A0M2SVK2</accession>
<dbReference type="Pfam" id="PF01479">
    <property type="entry name" value="S4"/>
    <property type="match status" value="1"/>
</dbReference>
<dbReference type="InterPro" id="IPR002942">
    <property type="entry name" value="S4_RNA-bd"/>
</dbReference>
<feature type="domain" description="RNA-binding S4" evidence="6">
    <location>
        <begin position="1"/>
        <end position="64"/>
    </location>
</feature>
<protein>
    <recommendedName>
        <fullName evidence="5">RQC P-site tRNA stabilizing factor</fullName>
        <shortName evidence="5">RqcP</shortName>
    </recommendedName>
    <alternativeName>
        <fullName evidence="5">Ribosome-associated protein quality control protein P</fullName>
    </alternativeName>
</protein>
<dbReference type="PIRSF" id="PIRSF038881">
    <property type="entry name" value="RNAbp_HP1423"/>
    <property type="match status" value="1"/>
</dbReference>
<dbReference type="CDD" id="cd00165">
    <property type="entry name" value="S4"/>
    <property type="match status" value="1"/>
</dbReference>
<keyword evidence="2 5" id="KW-0699">rRNA-binding</keyword>
<sequence>MRLDKFLKVSRLIKRRTMAKEVSDQGRILVNGVPAKASTNVKVGDELSIRFGQRQVTAKIDRIQENSRKEEAAEMYTIVSEERLNDTE</sequence>
<keyword evidence="1 5" id="KW-0820">tRNA-binding</keyword>
<evidence type="ECO:0000256" key="1">
    <source>
        <dbReference type="ARBA" id="ARBA00022555"/>
    </source>
</evidence>
<evidence type="ECO:0000313" key="7">
    <source>
        <dbReference type="EMBL" id="KKK36660.1"/>
    </source>
</evidence>
<dbReference type="GO" id="GO:0019843">
    <property type="term" value="F:rRNA binding"/>
    <property type="evidence" value="ECO:0007669"/>
    <property type="project" value="UniProtKB-UniRule"/>
</dbReference>
<dbReference type="OrthoDB" id="9805210at2"/>
<comment type="similarity">
    <text evidence="5">Belongs to the RqcP family.</text>
</comment>
<dbReference type="SUPFAM" id="SSF55174">
    <property type="entry name" value="Alpha-L RNA-binding motif"/>
    <property type="match status" value="1"/>
</dbReference>
<dbReference type="InterPro" id="IPR036986">
    <property type="entry name" value="S4_RNA-bd_sf"/>
</dbReference>
<name>A0A0M2SVK2_9BACI</name>
<keyword evidence="8" id="KW-1185">Reference proteome</keyword>
<evidence type="ECO:0000256" key="3">
    <source>
        <dbReference type="ARBA" id="ARBA00022884"/>
    </source>
</evidence>
<dbReference type="GO" id="GO:0000049">
    <property type="term" value="F:tRNA binding"/>
    <property type="evidence" value="ECO:0007669"/>
    <property type="project" value="UniProtKB-UniRule"/>
</dbReference>
<keyword evidence="4 5" id="KW-0648">Protein biosynthesis</keyword>
<proteinExistence type="inferred from homology"/>
<organism evidence="7 8">
    <name type="scientific">Mesobacillus campisalis</name>
    <dbReference type="NCBI Taxonomy" id="1408103"/>
    <lineage>
        <taxon>Bacteria</taxon>
        <taxon>Bacillati</taxon>
        <taxon>Bacillota</taxon>
        <taxon>Bacilli</taxon>
        <taxon>Bacillales</taxon>
        <taxon>Bacillaceae</taxon>
        <taxon>Mesobacillus</taxon>
    </lineage>
</organism>
<dbReference type="AlphaFoldDB" id="A0A0M2SVK2"/>
<dbReference type="Gene3D" id="3.10.290.10">
    <property type="entry name" value="RNA-binding S4 domain"/>
    <property type="match status" value="1"/>
</dbReference>
<dbReference type="GO" id="GO:0043023">
    <property type="term" value="F:ribosomal large subunit binding"/>
    <property type="evidence" value="ECO:0007669"/>
    <property type="project" value="UniProtKB-UniRule"/>
</dbReference>
<keyword evidence="3 5" id="KW-0694">RNA-binding</keyword>
<evidence type="ECO:0000256" key="4">
    <source>
        <dbReference type="ARBA" id="ARBA00022917"/>
    </source>
</evidence>
<dbReference type="PROSITE" id="PS50889">
    <property type="entry name" value="S4"/>
    <property type="match status" value="1"/>
</dbReference>
<evidence type="ECO:0000256" key="5">
    <source>
        <dbReference type="HAMAP-Rule" id="MF_00871"/>
    </source>
</evidence>
<evidence type="ECO:0000259" key="6">
    <source>
        <dbReference type="SMART" id="SM00363"/>
    </source>
</evidence>
<dbReference type="PATRIC" id="fig|1408103.3.peg.4004"/>
<dbReference type="HAMAP" id="MF_00871">
    <property type="entry name" value="RqcP"/>
    <property type="match status" value="1"/>
</dbReference>
<dbReference type="SMART" id="SM00363">
    <property type="entry name" value="S4"/>
    <property type="match status" value="1"/>
</dbReference>
<dbReference type="EMBL" id="LAYY01000025">
    <property type="protein sequence ID" value="KKK36660.1"/>
    <property type="molecule type" value="Genomic_DNA"/>
</dbReference>
<comment type="subunit">
    <text evidence="5">Associates with stalled 50S ribosomal subunits. Binds to RqcH, 23S rRNA and the P-site tRNA. Does not require RqcH for association with 50S subunits.</text>
</comment>
<evidence type="ECO:0000313" key="8">
    <source>
        <dbReference type="Proteomes" id="UP000034166"/>
    </source>
</evidence>
<comment type="function">
    <text evidence="5">Key component of the ribosome quality control system (RQC), a ribosome-associated complex that mediates the extraction of incompletely synthesized nascent chains from stalled ribosomes and their subsequent degradation. RqcH recruits Ala-charged tRNA, and with RqcP directs the elongation of stalled nascent chains on 50S ribosomal subunits, leading to non-templated C-terminal alanine extensions (Ala tail). The Ala tail promotes nascent chain degradation. RqcP is associated with the translocation-like movement of the peptidyl-tRNA from the A-site into the P-site.</text>
</comment>
<dbReference type="GO" id="GO:0072344">
    <property type="term" value="P:rescue of stalled ribosome"/>
    <property type="evidence" value="ECO:0007669"/>
    <property type="project" value="UniProtKB-UniRule"/>
</dbReference>
<dbReference type="Proteomes" id="UP000034166">
    <property type="component" value="Unassembled WGS sequence"/>
</dbReference>
<comment type="caution">
    <text evidence="7">The sequence shown here is derived from an EMBL/GenBank/DDBJ whole genome shotgun (WGS) entry which is preliminary data.</text>
</comment>